<evidence type="ECO:0000256" key="6">
    <source>
        <dbReference type="SAM" id="Coils"/>
    </source>
</evidence>
<feature type="coiled-coil region" evidence="6">
    <location>
        <begin position="210"/>
        <end position="244"/>
    </location>
</feature>
<keyword evidence="7" id="KW-0812">Transmembrane</keyword>
<evidence type="ECO:0000256" key="4">
    <source>
        <dbReference type="ARBA" id="ARBA00022777"/>
    </source>
</evidence>
<feature type="transmembrane region" description="Helical" evidence="7">
    <location>
        <begin position="150"/>
        <end position="168"/>
    </location>
</feature>
<dbReference type="GO" id="GO:0004673">
    <property type="term" value="F:protein histidine kinase activity"/>
    <property type="evidence" value="ECO:0007669"/>
    <property type="project" value="UniProtKB-EC"/>
</dbReference>
<keyword evidence="7" id="KW-0472">Membrane</keyword>
<feature type="transmembrane region" description="Helical" evidence="7">
    <location>
        <begin position="120"/>
        <end position="141"/>
    </location>
</feature>
<evidence type="ECO:0000256" key="5">
    <source>
        <dbReference type="ARBA" id="ARBA00023012"/>
    </source>
</evidence>
<feature type="transmembrane region" description="Helical" evidence="7">
    <location>
        <begin position="6"/>
        <end position="29"/>
    </location>
</feature>
<dbReference type="InterPro" id="IPR036890">
    <property type="entry name" value="HATPase_C_sf"/>
</dbReference>
<evidence type="ECO:0000256" key="2">
    <source>
        <dbReference type="ARBA" id="ARBA00012438"/>
    </source>
</evidence>
<dbReference type="KEGG" id="luo:HHL09_12975"/>
<proteinExistence type="predicted"/>
<keyword evidence="6" id="KW-0175">Coiled coil</keyword>
<feature type="transmembrane region" description="Helical" evidence="7">
    <location>
        <begin position="95"/>
        <end position="114"/>
    </location>
</feature>
<name>A0A858RJK4_9BACT</name>
<keyword evidence="4" id="KW-0418">Kinase</keyword>
<sequence length="453" mass="49717">MVPDLRTLFLVIALLCAVQGFGMVVLWALNRRIPGISSWAASNVLNAFTMALLPLQGVVASTLWNTVIPNLCAVAAAVLYYAGSSQFLGKTGWQRNSLISVGPWLLSFFYYLYIQDNLAARIYFASALLIFLNGVTGVMLLREAKGGMRFSMRFTGVMFILFTGMLLVRAVKVAQDPPPATLFDDSSFSWMVFIGVAIAAYFRSFGTILMINQRQTLELAERHAAQLRAEEALAEARREAMEQRVLRQRQALVRDLHDGIGGITANLAMLAALGREEETAALREETLRHIQTIALEGNREVRNLMNTLENGRFHWTDWVADLKDYAVKATEPHGIATSFQIRGSSSDGVISDPAAAISLTRAVKEAINNLARHSQAKEARIEMEFDKGSLSILVADNGRGIPATPSAGRGLRNMTRRAQELGGSLSIDGNQGTTLKFTLPLPLKYPDIDLVPA</sequence>
<organism evidence="9 10">
    <name type="scientific">Luteolibacter luteus</name>
    <dbReference type="NCBI Taxonomy" id="2728835"/>
    <lineage>
        <taxon>Bacteria</taxon>
        <taxon>Pseudomonadati</taxon>
        <taxon>Verrucomicrobiota</taxon>
        <taxon>Verrucomicrobiia</taxon>
        <taxon>Verrucomicrobiales</taxon>
        <taxon>Verrucomicrobiaceae</taxon>
        <taxon>Luteolibacter</taxon>
    </lineage>
</organism>
<dbReference type="InterPro" id="IPR050482">
    <property type="entry name" value="Sensor_HK_TwoCompSys"/>
</dbReference>
<dbReference type="Pfam" id="PF02518">
    <property type="entry name" value="HATPase_c"/>
    <property type="match status" value="1"/>
</dbReference>
<evidence type="ECO:0000313" key="10">
    <source>
        <dbReference type="Proteomes" id="UP000501812"/>
    </source>
</evidence>
<dbReference type="RefSeq" id="WP_169455059.1">
    <property type="nucleotide sequence ID" value="NZ_CP051774.1"/>
</dbReference>
<keyword evidence="10" id="KW-1185">Reference proteome</keyword>
<accession>A0A858RJK4</accession>
<dbReference type="InterPro" id="IPR003594">
    <property type="entry name" value="HATPase_dom"/>
</dbReference>
<evidence type="ECO:0000313" key="9">
    <source>
        <dbReference type="EMBL" id="QJE96658.1"/>
    </source>
</evidence>
<keyword evidence="5" id="KW-0902">Two-component regulatory system</keyword>
<dbReference type="EC" id="2.7.13.3" evidence="2"/>
<dbReference type="EMBL" id="CP051774">
    <property type="protein sequence ID" value="QJE96658.1"/>
    <property type="molecule type" value="Genomic_DNA"/>
</dbReference>
<evidence type="ECO:0000256" key="3">
    <source>
        <dbReference type="ARBA" id="ARBA00022679"/>
    </source>
</evidence>
<dbReference type="GO" id="GO:0000160">
    <property type="term" value="P:phosphorelay signal transduction system"/>
    <property type="evidence" value="ECO:0007669"/>
    <property type="project" value="UniProtKB-KW"/>
</dbReference>
<feature type="transmembrane region" description="Helical" evidence="7">
    <location>
        <begin position="188"/>
        <end position="211"/>
    </location>
</feature>
<evidence type="ECO:0000256" key="7">
    <source>
        <dbReference type="SAM" id="Phobius"/>
    </source>
</evidence>
<evidence type="ECO:0000259" key="8">
    <source>
        <dbReference type="SMART" id="SM00387"/>
    </source>
</evidence>
<feature type="transmembrane region" description="Helical" evidence="7">
    <location>
        <begin position="63"/>
        <end position="83"/>
    </location>
</feature>
<keyword evidence="7" id="KW-1133">Transmembrane helix</keyword>
<dbReference type="PANTHER" id="PTHR24421">
    <property type="entry name" value="NITRATE/NITRITE SENSOR PROTEIN NARX-RELATED"/>
    <property type="match status" value="1"/>
</dbReference>
<dbReference type="Proteomes" id="UP000501812">
    <property type="component" value="Chromosome"/>
</dbReference>
<dbReference type="AlphaFoldDB" id="A0A858RJK4"/>
<dbReference type="PANTHER" id="PTHR24421:SF10">
    <property type="entry name" value="NITRATE_NITRITE SENSOR PROTEIN NARQ"/>
    <property type="match status" value="1"/>
</dbReference>
<comment type="catalytic activity">
    <reaction evidence="1">
        <text>ATP + protein L-histidine = ADP + protein N-phospho-L-histidine.</text>
        <dbReference type="EC" id="2.7.13.3"/>
    </reaction>
</comment>
<protein>
    <recommendedName>
        <fullName evidence="2">histidine kinase</fullName>
        <ecNumber evidence="2">2.7.13.3</ecNumber>
    </recommendedName>
</protein>
<gene>
    <name evidence="9" type="ORF">HHL09_12975</name>
</gene>
<dbReference type="SMART" id="SM00387">
    <property type="entry name" value="HATPase_c"/>
    <property type="match status" value="1"/>
</dbReference>
<keyword evidence="3" id="KW-0808">Transferase</keyword>
<dbReference type="Gene3D" id="3.30.565.10">
    <property type="entry name" value="Histidine kinase-like ATPase, C-terminal domain"/>
    <property type="match status" value="1"/>
</dbReference>
<dbReference type="CDD" id="cd16917">
    <property type="entry name" value="HATPase_UhpB-NarQ-NarX-like"/>
    <property type="match status" value="1"/>
</dbReference>
<feature type="domain" description="Histidine kinase/HSP90-like ATPase" evidence="8">
    <location>
        <begin position="354"/>
        <end position="443"/>
    </location>
</feature>
<evidence type="ECO:0000256" key="1">
    <source>
        <dbReference type="ARBA" id="ARBA00000085"/>
    </source>
</evidence>
<reference evidence="9 10" key="1">
    <citation type="submission" date="2020-04" db="EMBL/GenBank/DDBJ databases">
        <title>Luteolibacter sp. G-1-1-1 isolated from soil.</title>
        <authorList>
            <person name="Dahal R.H."/>
        </authorList>
    </citation>
    <scope>NUCLEOTIDE SEQUENCE [LARGE SCALE GENOMIC DNA]</scope>
    <source>
        <strain evidence="9 10">G-1-1-1</strain>
    </source>
</reference>
<dbReference type="SUPFAM" id="SSF55874">
    <property type="entry name" value="ATPase domain of HSP90 chaperone/DNA topoisomerase II/histidine kinase"/>
    <property type="match status" value="1"/>
</dbReference>